<dbReference type="GO" id="GO:0046677">
    <property type="term" value="P:response to antibiotic"/>
    <property type="evidence" value="ECO:0007669"/>
    <property type="project" value="UniProtKB-ARBA"/>
</dbReference>
<dbReference type="PROSITE" id="PS01291">
    <property type="entry name" value="ART"/>
    <property type="match status" value="1"/>
</dbReference>
<dbReference type="PROSITE" id="PS51996">
    <property type="entry name" value="TR_MART"/>
    <property type="match status" value="1"/>
</dbReference>
<keyword evidence="12" id="KW-1185">Reference proteome</keyword>
<dbReference type="EMBL" id="VWYI01016837">
    <property type="protein sequence ID" value="NXQ56053.1"/>
    <property type="molecule type" value="Genomic_DNA"/>
</dbReference>
<keyword evidence="6 10" id="KW-0521">NADP</keyword>
<comment type="catalytic activity">
    <reaction evidence="9 10">
        <text>L-arginyl-[protein] + NAD(+) = N(omega)-(ADP-D-ribosyl)-L-arginyl-[protein] + nicotinamide + H(+)</text>
        <dbReference type="Rhea" id="RHEA:19149"/>
        <dbReference type="Rhea" id="RHEA-COMP:10532"/>
        <dbReference type="Rhea" id="RHEA-COMP:15087"/>
        <dbReference type="ChEBI" id="CHEBI:15378"/>
        <dbReference type="ChEBI" id="CHEBI:17154"/>
        <dbReference type="ChEBI" id="CHEBI:29965"/>
        <dbReference type="ChEBI" id="CHEBI:57540"/>
        <dbReference type="ChEBI" id="CHEBI:142554"/>
        <dbReference type="EC" id="2.4.2.31"/>
    </reaction>
</comment>
<dbReference type="InterPro" id="IPR050999">
    <property type="entry name" value="ADP-ribosyltransferase_ARG"/>
</dbReference>
<evidence type="ECO:0000256" key="8">
    <source>
        <dbReference type="ARBA" id="ARBA00023157"/>
    </source>
</evidence>
<keyword evidence="2 10" id="KW-0328">Glycosyltransferase</keyword>
<evidence type="ECO:0000256" key="9">
    <source>
        <dbReference type="ARBA" id="ARBA00047597"/>
    </source>
</evidence>
<evidence type="ECO:0000313" key="11">
    <source>
        <dbReference type="EMBL" id="NXQ56053.1"/>
    </source>
</evidence>
<evidence type="ECO:0000256" key="3">
    <source>
        <dbReference type="ARBA" id="ARBA00022679"/>
    </source>
</evidence>
<protein>
    <recommendedName>
        <fullName evidence="10">NAD(P)(+)--arginine ADP-ribosyltransferase</fullName>
        <ecNumber evidence="10">2.4.2.31</ecNumber>
    </recommendedName>
    <alternativeName>
        <fullName evidence="10">Mono(ADP-ribosyl)transferase</fullName>
    </alternativeName>
</protein>
<feature type="chain" id="PRO_5029933032" description="NAD(P)(+)--arginine ADP-ribosyltransferase" evidence="10">
    <location>
        <begin position="20"/>
        <end position="257"/>
    </location>
</feature>
<feature type="non-terminal residue" evidence="11">
    <location>
        <position position="1"/>
    </location>
</feature>
<dbReference type="GO" id="GO:0003950">
    <property type="term" value="F:NAD+ poly-ADP-ribosyltransferase activity"/>
    <property type="evidence" value="ECO:0007669"/>
    <property type="project" value="UniProtKB-ARBA"/>
</dbReference>
<comment type="caution">
    <text evidence="11">The sequence shown here is derived from an EMBL/GenBank/DDBJ whole genome shotgun (WGS) entry which is preliminary data.</text>
</comment>
<keyword evidence="8" id="KW-1015">Disulfide bond</keyword>
<dbReference type="Pfam" id="PF01129">
    <property type="entry name" value="ART"/>
    <property type="match status" value="1"/>
</dbReference>
<evidence type="ECO:0000256" key="7">
    <source>
        <dbReference type="ARBA" id="ARBA00023027"/>
    </source>
</evidence>
<evidence type="ECO:0000256" key="2">
    <source>
        <dbReference type="ARBA" id="ARBA00022676"/>
    </source>
</evidence>
<reference evidence="11 12" key="1">
    <citation type="submission" date="2019-09" db="EMBL/GenBank/DDBJ databases">
        <title>Bird 10,000 Genomes (B10K) Project - Family phase.</title>
        <authorList>
            <person name="Zhang G."/>
        </authorList>
    </citation>
    <scope>NUCLEOTIDE SEQUENCE [LARGE SCALE GENOMIC DNA]</scope>
    <source>
        <strain evidence="11">B10K-DU-011-42</strain>
        <tissue evidence="11">Muscle</tissue>
    </source>
</reference>
<keyword evidence="7 10" id="KW-0520">NAD</keyword>
<dbReference type="EC" id="2.4.2.31" evidence="10"/>
<evidence type="ECO:0000256" key="1">
    <source>
        <dbReference type="ARBA" id="ARBA00009558"/>
    </source>
</evidence>
<dbReference type="InterPro" id="IPR000768">
    <property type="entry name" value="ART"/>
</dbReference>
<evidence type="ECO:0000256" key="6">
    <source>
        <dbReference type="ARBA" id="ARBA00022857"/>
    </source>
</evidence>
<dbReference type="AlphaFoldDB" id="A0A7L2E1Y5"/>
<dbReference type="PANTHER" id="PTHR10339">
    <property type="entry name" value="ADP-RIBOSYLTRANSFERASE"/>
    <property type="match status" value="1"/>
</dbReference>
<accession>A0A7L2E1Y5</accession>
<feature type="signal peptide" evidence="10">
    <location>
        <begin position="1"/>
        <end position="19"/>
    </location>
</feature>
<organism evidence="11 12">
    <name type="scientific">Anthoscopus minutus</name>
    <name type="common">Southern penduline-tit</name>
    <dbReference type="NCBI Taxonomy" id="156561"/>
    <lineage>
        <taxon>Eukaryota</taxon>
        <taxon>Metazoa</taxon>
        <taxon>Chordata</taxon>
        <taxon>Craniata</taxon>
        <taxon>Vertebrata</taxon>
        <taxon>Euteleostomi</taxon>
        <taxon>Archelosauria</taxon>
        <taxon>Archosauria</taxon>
        <taxon>Dinosauria</taxon>
        <taxon>Saurischia</taxon>
        <taxon>Theropoda</taxon>
        <taxon>Coelurosauria</taxon>
        <taxon>Aves</taxon>
        <taxon>Neognathae</taxon>
        <taxon>Neoaves</taxon>
        <taxon>Telluraves</taxon>
        <taxon>Australaves</taxon>
        <taxon>Passeriformes</taxon>
        <taxon>Paridae</taxon>
        <taxon>Anthoscopus</taxon>
    </lineage>
</organism>
<evidence type="ECO:0000313" key="12">
    <source>
        <dbReference type="Proteomes" id="UP000554720"/>
    </source>
</evidence>
<evidence type="ECO:0000256" key="10">
    <source>
        <dbReference type="RuleBase" id="RU361228"/>
    </source>
</evidence>
<dbReference type="GO" id="GO:0016779">
    <property type="term" value="F:nucleotidyltransferase activity"/>
    <property type="evidence" value="ECO:0007669"/>
    <property type="project" value="UniProtKB-KW"/>
</dbReference>
<keyword evidence="4" id="KW-0548">Nucleotidyltransferase</keyword>
<dbReference type="GO" id="GO:0044194">
    <property type="term" value="C:cytolytic granule"/>
    <property type="evidence" value="ECO:0007669"/>
    <property type="project" value="UniProtKB-ARBA"/>
</dbReference>
<dbReference type="Gene3D" id="3.90.176.10">
    <property type="entry name" value="Toxin ADP-ribosyltransferase, Chain A, domain 1"/>
    <property type="match status" value="1"/>
</dbReference>
<dbReference type="SUPFAM" id="SSF56399">
    <property type="entry name" value="ADP-ribosylation"/>
    <property type="match status" value="1"/>
</dbReference>
<dbReference type="PRINTS" id="PR00970">
    <property type="entry name" value="RIBTRNSFRASE"/>
</dbReference>
<dbReference type="GO" id="GO:0005615">
    <property type="term" value="C:extracellular space"/>
    <property type="evidence" value="ECO:0007669"/>
    <property type="project" value="UniProtKB-ARBA"/>
</dbReference>
<name>A0A7L2E1Y5_ANTMN</name>
<sequence length="257" mass="28751">MAALAQSLALLAMAVASMTTEVVPLDMAWSSFDDQYQGCGPAMAAALPALNRSEFQENPMFAQAWVKARAMWQSWGSRLAPLESPGQAIALWAYTMDDPGMYQDFNKAVGKAGSSSQEYRQHFHYKTLHFLLTDAVRTLRAPQCRCVHRGTNKTFEAQLGQRVRFGQFASTSLCRAIALGFSSDTLFQVWTCYGAEIQEFSQYPNKQEVLVPPFETFEVTKIIQQGEKVQIYLNSTGTYSKYNCEWLQGDVLGTSWG</sequence>
<keyword evidence="3 10" id="KW-0808">Transferase</keyword>
<dbReference type="Proteomes" id="UP000554720">
    <property type="component" value="Unassembled WGS sequence"/>
</dbReference>
<dbReference type="GO" id="GO:0106274">
    <property type="term" value="F:NAD+-protein-arginine ADP-ribosyltransferase activity"/>
    <property type="evidence" value="ECO:0007669"/>
    <property type="project" value="UniProtKB-EC"/>
</dbReference>
<keyword evidence="5 10" id="KW-0732">Signal</keyword>
<comment type="similarity">
    <text evidence="1 10">Belongs to the Arg-specific ADP-ribosyltransferase family.</text>
</comment>
<dbReference type="PANTHER" id="PTHR10339:SF19">
    <property type="entry name" value="GPI-LINKED NAD(P)(+)--ARGININE ADP-RIBOSYLTRANSFERASE 1"/>
    <property type="match status" value="1"/>
</dbReference>
<evidence type="ECO:0000256" key="5">
    <source>
        <dbReference type="ARBA" id="ARBA00022729"/>
    </source>
</evidence>
<evidence type="ECO:0000256" key="4">
    <source>
        <dbReference type="ARBA" id="ARBA00022695"/>
    </source>
</evidence>
<gene>
    <name evidence="11" type="primary">Nrt2</name>
    <name evidence="11" type="ORF">ANTMIN_R12455</name>
</gene>
<feature type="non-terminal residue" evidence="11">
    <location>
        <position position="257"/>
    </location>
</feature>
<dbReference type="OrthoDB" id="423533at2759"/>
<proteinExistence type="inferred from homology"/>
<dbReference type="FunFam" id="3.90.176.10:FF:000001">
    <property type="entry name" value="NAD(P)(+)--arginine ADP-ribosyltransferase"/>
    <property type="match status" value="1"/>
</dbReference>